<dbReference type="InterPro" id="IPR048136">
    <property type="entry name" value="STM3941-like"/>
</dbReference>
<sequence length="172" mass="19745">MKIQANKKRIPFLAIAGLILIVLLAMAMINVTSSEDASTQQRFYFYLFFIVPCIYYTSVSVIDYCKTTFNRKAMLSIEADGILDNLSIYSCGKIPWNDITEVKVKKAFNTNFLLIYIRNANTLISKQSKWKQQTLRGFQKKFGTPVIVAQTRIKDNVENIKDIMIAQLHKCN</sequence>
<gene>
    <name evidence="2" type="ORF">QJ048_14450</name>
</gene>
<dbReference type="Proteomes" id="UP001226434">
    <property type="component" value="Unassembled WGS sequence"/>
</dbReference>
<comment type="caution">
    <text evidence="2">The sequence shown here is derived from an EMBL/GenBank/DDBJ whole genome shotgun (WGS) entry which is preliminary data.</text>
</comment>
<dbReference type="RefSeq" id="WP_282335091.1">
    <property type="nucleotide sequence ID" value="NZ_JASBRG010000007.1"/>
</dbReference>
<evidence type="ECO:0000313" key="3">
    <source>
        <dbReference type="Proteomes" id="UP001226434"/>
    </source>
</evidence>
<proteinExistence type="predicted"/>
<evidence type="ECO:0000313" key="2">
    <source>
        <dbReference type="EMBL" id="MDI3320989.1"/>
    </source>
</evidence>
<feature type="transmembrane region" description="Helical" evidence="1">
    <location>
        <begin position="12"/>
        <end position="31"/>
    </location>
</feature>
<organism evidence="2 3">
    <name type="scientific">Pinibacter soli</name>
    <dbReference type="NCBI Taxonomy" id="3044211"/>
    <lineage>
        <taxon>Bacteria</taxon>
        <taxon>Pseudomonadati</taxon>
        <taxon>Bacteroidota</taxon>
        <taxon>Chitinophagia</taxon>
        <taxon>Chitinophagales</taxon>
        <taxon>Chitinophagaceae</taxon>
        <taxon>Pinibacter</taxon>
    </lineage>
</organism>
<reference evidence="2 3" key="1">
    <citation type="submission" date="2023-05" db="EMBL/GenBank/DDBJ databases">
        <title>Genome sequence of Pinibacter sp. MAH-24.</title>
        <authorList>
            <person name="Huq M.A."/>
        </authorList>
    </citation>
    <scope>NUCLEOTIDE SEQUENCE [LARGE SCALE GENOMIC DNA]</scope>
    <source>
        <strain evidence="2 3">MAH-24</strain>
    </source>
</reference>
<feature type="transmembrane region" description="Helical" evidence="1">
    <location>
        <begin position="43"/>
        <end position="65"/>
    </location>
</feature>
<keyword evidence="1" id="KW-0812">Transmembrane</keyword>
<keyword evidence="1" id="KW-1133">Transmembrane helix</keyword>
<protein>
    <submittedName>
        <fullName evidence="2">STM3941 family protein</fullName>
    </submittedName>
</protein>
<evidence type="ECO:0000256" key="1">
    <source>
        <dbReference type="SAM" id="Phobius"/>
    </source>
</evidence>
<name>A0ABT6REJ5_9BACT</name>
<dbReference type="EMBL" id="JASBRG010000007">
    <property type="protein sequence ID" value="MDI3320989.1"/>
    <property type="molecule type" value="Genomic_DNA"/>
</dbReference>
<keyword evidence="3" id="KW-1185">Reference proteome</keyword>
<dbReference type="NCBIfam" id="NF041635">
    <property type="entry name" value="STM3941_fam"/>
    <property type="match status" value="1"/>
</dbReference>
<accession>A0ABT6REJ5</accession>
<keyword evidence="1" id="KW-0472">Membrane</keyword>